<proteinExistence type="predicted"/>
<name>A0AAX2F0P6_9BACT</name>
<reference evidence="1 2" key="1">
    <citation type="submission" date="2016-11" db="EMBL/GenBank/DDBJ databases">
        <authorList>
            <person name="Varghese N."/>
            <person name="Submissions S."/>
        </authorList>
    </citation>
    <scope>NUCLEOTIDE SEQUENCE [LARGE SCALE GENOMIC DNA]</scope>
    <source>
        <strain evidence="1 2">DSM 22613</strain>
    </source>
</reference>
<accession>A0AAX2F0P6</accession>
<dbReference type="Proteomes" id="UP000184105">
    <property type="component" value="Unassembled WGS sequence"/>
</dbReference>
<evidence type="ECO:0000313" key="2">
    <source>
        <dbReference type="Proteomes" id="UP000184105"/>
    </source>
</evidence>
<keyword evidence="2" id="KW-1185">Reference proteome</keyword>
<organism evidence="1 2">
    <name type="scientific">Prevotella scopos JCM 17725</name>
    <dbReference type="NCBI Taxonomy" id="1236518"/>
    <lineage>
        <taxon>Bacteria</taxon>
        <taxon>Pseudomonadati</taxon>
        <taxon>Bacteroidota</taxon>
        <taxon>Bacteroidia</taxon>
        <taxon>Bacteroidales</taxon>
        <taxon>Prevotellaceae</taxon>
        <taxon>Prevotella</taxon>
    </lineage>
</organism>
<gene>
    <name evidence="1" type="ORF">SAMN05444364_1015</name>
</gene>
<sequence length="239" mass="27383">MKQQDSFETLCSRLGVKFVCRYCQSESIVKSGKNCNDRHRYQCKHCHKRFITEYIYNAYLPDTDSKITQLTKEGLGNHSTILTLGIMIYQHSFLFTLKRFCQLHCLQLQSDKKLGISFKFTEQSLSSGNRMISIEGFHGFVVQHAYLIHHGDDFGEFLQVRLFCRVLGDDLKGFTQKPCSDKVALCFCSRLAVEIDKFLLVFGIRYSDVPSVPSWAGGTSAIELLGFLLFHCFLITTLE</sequence>
<dbReference type="EMBL" id="FQWA01000001">
    <property type="protein sequence ID" value="SHF53322.1"/>
    <property type="molecule type" value="Genomic_DNA"/>
</dbReference>
<evidence type="ECO:0000313" key="1">
    <source>
        <dbReference type="EMBL" id="SHF53322.1"/>
    </source>
</evidence>
<protein>
    <submittedName>
        <fullName evidence="1">Transposase</fullName>
    </submittedName>
</protein>
<comment type="caution">
    <text evidence="1">The sequence shown here is derived from an EMBL/GenBank/DDBJ whole genome shotgun (WGS) entry which is preliminary data.</text>
</comment>
<dbReference type="AlphaFoldDB" id="A0AAX2F0P6"/>